<dbReference type="RefSeq" id="WP_116417928.1">
    <property type="nucleotide sequence ID" value="NZ_NBXC01000012.1"/>
</dbReference>
<evidence type="ECO:0000313" key="3">
    <source>
        <dbReference type="Proteomes" id="UP000257080"/>
    </source>
</evidence>
<organism evidence="2 3">
    <name type="scientific">Subtercola boreus</name>
    <dbReference type="NCBI Taxonomy" id="120213"/>
    <lineage>
        <taxon>Bacteria</taxon>
        <taxon>Bacillati</taxon>
        <taxon>Actinomycetota</taxon>
        <taxon>Actinomycetes</taxon>
        <taxon>Micrococcales</taxon>
        <taxon>Microbacteriaceae</taxon>
        <taxon>Subtercola</taxon>
    </lineage>
</organism>
<evidence type="ECO:0000313" key="2">
    <source>
        <dbReference type="EMBL" id="RFA28136.1"/>
    </source>
</evidence>
<accession>A0A3E0WE72</accession>
<dbReference type="AlphaFoldDB" id="A0A3E0WE72"/>
<dbReference type="Proteomes" id="UP000257080">
    <property type="component" value="Unassembled WGS sequence"/>
</dbReference>
<dbReference type="EMBL" id="NBXE01000017">
    <property type="protein sequence ID" value="RFA28136.1"/>
    <property type="molecule type" value="Genomic_DNA"/>
</dbReference>
<dbReference type="OrthoDB" id="5120845at2"/>
<name>A0A3E0WE72_9MICO</name>
<evidence type="ECO:0000256" key="1">
    <source>
        <dbReference type="SAM" id="MobiDB-lite"/>
    </source>
</evidence>
<reference evidence="2 3" key="1">
    <citation type="submission" date="2017-04" db="EMBL/GenBank/DDBJ databases">
        <title>Comparative genome analysis of Subtercola boreus.</title>
        <authorList>
            <person name="Cho Y.-J."/>
            <person name="Cho A."/>
            <person name="Kim O.-S."/>
            <person name="Lee J.-I."/>
        </authorList>
    </citation>
    <scope>NUCLEOTIDE SEQUENCE [LARGE SCALE GENOMIC DNA]</scope>
    <source>
        <strain evidence="2 3">P28004</strain>
    </source>
</reference>
<comment type="caution">
    <text evidence="2">The sequence shown here is derived from an EMBL/GenBank/DDBJ whole genome shotgun (WGS) entry which is preliminary data.</text>
</comment>
<proteinExistence type="predicted"/>
<sequence length="93" mass="10117">MTDATEKPNTYVVEYTDGPLEGQTDQRLLIGGEYDKTFGVIALVDGIEANFEYHAIGEREMNGETHVKYSFDASKSDSPVSDEEGVAPGEALV</sequence>
<gene>
    <name evidence="2" type="ORF">B7R25_05325</name>
</gene>
<protein>
    <submittedName>
        <fullName evidence="2">Uncharacterized protein</fullName>
    </submittedName>
</protein>
<feature type="region of interest" description="Disordered" evidence="1">
    <location>
        <begin position="72"/>
        <end position="93"/>
    </location>
</feature>